<evidence type="ECO:0000256" key="4">
    <source>
        <dbReference type="ARBA" id="ARBA00047303"/>
    </source>
</evidence>
<dbReference type="PANTHER" id="PTHR31399">
    <property type="entry name" value="DNA-DIRECTED PRIMASE / POLYMERASE PROTEIN"/>
    <property type="match status" value="1"/>
</dbReference>
<dbReference type="KEGG" id="tps:THAPSDRAFT_21355"/>
<dbReference type="GO" id="GO:0031297">
    <property type="term" value="P:replication fork processing"/>
    <property type="evidence" value="ECO:0000318"/>
    <property type="project" value="GO_Central"/>
</dbReference>
<evidence type="ECO:0000256" key="5">
    <source>
        <dbReference type="SAM" id="MobiDB-lite"/>
    </source>
</evidence>
<dbReference type="PROSITE" id="PS51257">
    <property type="entry name" value="PROKAR_LIPOPROTEIN"/>
    <property type="match status" value="1"/>
</dbReference>
<dbReference type="GO" id="GO:0003682">
    <property type="term" value="F:chromatin binding"/>
    <property type="evidence" value="ECO:0000318"/>
    <property type="project" value="GO_Central"/>
</dbReference>
<comment type="catalytic activity">
    <reaction evidence="2">
        <text>ssDNA + n NTP = ssDNA/pppN(pN)n-1 hybrid + (n-1) diphosphate.</text>
        <dbReference type="EC" id="2.7.7.102"/>
    </reaction>
</comment>
<evidence type="ECO:0000256" key="3">
    <source>
        <dbReference type="ARBA" id="ARBA00044768"/>
    </source>
</evidence>
<dbReference type="GO" id="GO:0019985">
    <property type="term" value="P:translesion synthesis"/>
    <property type="evidence" value="ECO:0000318"/>
    <property type="project" value="GO_Central"/>
</dbReference>
<dbReference type="eggNOG" id="ENOG502QS1Q">
    <property type="taxonomic scope" value="Eukaryota"/>
</dbReference>
<proteinExistence type="predicted"/>
<name>B8BUV9_THAPS</name>
<feature type="compositionally biased region" description="Basic and acidic residues" evidence="5">
    <location>
        <begin position="194"/>
        <end position="206"/>
    </location>
</feature>
<dbReference type="HOGENOM" id="CLU_366617_0_0_1"/>
<dbReference type="GO" id="GO:0003887">
    <property type="term" value="F:DNA-directed DNA polymerase activity"/>
    <property type="evidence" value="ECO:0000318"/>
    <property type="project" value="GO_Central"/>
</dbReference>
<sequence>METPIDKPDDATSSTADPNSEPPTTTSTSIMSCHLTKRRYFTRQQNLRLKVYRDITSFQRYPLQEMAMKDLDQKLADYFSAGDEDGIPIKTEPSASLCTSCVNDNDNDSASDVNQTDQSADASISDDVLSKEYLQEFLREKAIPVPSAKKDTTTHIDLEQQNDTAEQLALKDNDPSADCKEEKGETSDKYGTIKGEEGEQDSRRDTQQLSAQKCDSEEDGSEISTTLSYEHHNLQNEQPNPNNKFLPVLWSMEPRIFAMETAMKGKRRYVSAHLGRFMDHYWRECDAHNRHYYELIHEDSPCRLYFDLEFNKRSNPQLTPAITEDLLTELFNEVKHQFELLYKIVIERSNMVDLDSSTPIKFSRHWIVHLHNKALFRDARAAGMFVKALVARLDEEKESGALQKRGHELLSNNLFVNAEDSKEGEEAKLIRFIDLGVYTRNRLFRLMASTKFGKPADAALRIAEANEFEFSGGFGNSKFYLPDMNSASYKGESNAEVGIVSDYERFCNSMSWESHASALADTLVVPANATKMSLPILTDPDELLGLDNQQKLKLMNGVRTGRSVLNSLRPATSYSKSPFSQLESFIVNNLSKRGGGQGSISTWSFGLTTQQHSLPRSVSFNIKDNRYCEHVGRAHKSNNIIWNVHLIDRVCWQICHDPECRGFKGEHLDLPDDVNNEIDEFFLDQELSSLNEDQIVDGALSNDTATYNDDEFDDPLLEEALLKLNVSSVGKSIKAESKQPQSLESEFDDPLLEEAMSKLNI</sequence>
<feature type="compositionally biased region" description="Basic and acidic residues" evidence="5">
    <location>
        <begin position="169"/>
        <end position="188"/>
    </location>
</feature>
<dbReference type="Pfam" id="PF03121">
    <property type="entry name" value="Herpes_UL52"/>
    <property type="match status" value="1"/>
</dbReference>
<reference evidence="6 7" key="1">
    <citation type="journal article" date="2004" name="Science">
        <title>The genome of the diatom Thalassiosira pseudonana: ecology, evolution, and metabolism.</title>
        <authorList>
            <person name="Armbrust E.V."/>
            <person name="Berges J.A."/>
            <person name="Bowler C."/>
            <person name="Green B.R."/>
            <person name="Martinez D."/>
            <person name="Putnam N.H."/>
            <person name="Zhou S."/>
            <person name="Allen A.E."/>
            <person name="Apt K.E."/>
            <person name="Bechner M."/>
            <person name="Brzezinski M.A."/>
            <person name="Chaal B.K."/>
            <person name="Chiovitti A."/>
            <person name="Davis A.K."/>
            <person name="Demarest M.S."/>
            <person name="Detter J.C."/>
            <person name="Glavina T."/>
            <person name="Goodstein D."/>
            <person name="Hadi M.Z."/>
            <person name="Hellsten U."/>
            <person name="Hildebrand M."/>
            <person name="Jenkins B.D."/>
            <person name="Jurka J."/>
            <person name="Kapitonov V.V."/>
            <person name="Kroger N."/>
            <person name="Lau W.W."/>
            <person name="Lane T.W."/>
            <person name="Larimer F.W."/>
            <person name="Lippmeier J.C."/>
            <person name="Lucas S."/>
            <person name="Medina M."/>
            <person name="Montsant A."/>
            <person name="Obornik M."/>
            <person name="Parker M.S."/>
            <person name="Palenik B."/>
            <person name="Pazour G.J."/>
            <person name="Richardson P.M."/>
            <person name="Rynearson T.A."/>
            <person name="Saito M.A."/>
            <person name="Schwartz D.C."/>
            <person name="Thamatrakoln K."/>
            <person name="Valentin K."/>
            <person name="Vardi A."/>
            <person name="Wilkerson F.P."/>
            <person name="Rokhsar D.S."/>
        </authorList>
    </citation>
    <scope>NUCLEOTIDE SEQUENCE [LARGE SCALE GENOMIC DNA]</scope>
    <source>
        <strain evidence="6 7">CCMP1335</strain>
    </source>
</reference>
<dbReference type="GO" id="GO:0009411">
    <property type="term" value="P:response to UV"/>
    <property type="evidence" value="ECO:0000318"/>
    <property type="project" value="GO_Central"/>
</dbReference>
<dbReference type="InParanoid" id="B8BUV9"/>
<dbReference type="Proteomes" id="UP000001449">
    <property type="component" value="Chromosome 2"/>
</dbReference>
<evidence type="ECO:0000313" key="7">
    <source>
        <dbReference type="Proteomes" id="UP000001449"/>
    </source>
</evidence>
<feature type="region of interest" description="Disordered" evidence="5">
    <location>
        <begin position="168"/>
        <end position="223"/>
    </location>
</feature>
<dbReference type="GO" id="GO:0003899">
    <property type="term" value="F:DNA-directed RNA polymerase activity"/>
    <property type="evidence" value="ECO:0000318"/>
    <property type="project" value="GO_Central"/>
</dbReference>
<dbReference type="STRING" id="35128.B8BUV9"/>
<evidence type="ECO:0000313" key="6">
    <source>
        <dbReference type="EMBL" id="EED94827.1"/>
    </source>
</evidence>
<dbReference type="GO" id="GO:0005759">
    <property type="term" value="C:mitochondrial matrix"/>
    <property type="evidence" value="ECO:0000318"/>
    <property type="project" value="GO_Central"/>
</dbReference>
<keyword evidence="7" id="KW-1185">Reference proteome</keyword>
<dbReference type="PaxDb" id="35128-Thaps21355"/>
<gene>
    <name evidence="6" type="ORF">THAPSDRAFT_21355</name>
</gene>
<evidence type="ECO:0000256" key="2">
    <source>
        <dbReference type="ARBA" id="ARBA00044677"/>
    </source>
</evidence>
<protein>
    <recommendedName>
        <fullName evidence="1">DNA-directed primase/polymerase protein</fullName>
        <ecNumber evidence="3">2.7.7.102</ecNumber>
    </recommendedName>
</protein>
<dbReference type="GO" id="GO:0042276">
    <property type="term" value="P:error-prone translesion synthesis"/>
    <property type="evidence" value="ECO:0007669"/>
    <property type="project" value="InterPro"/>
</dbReference>
<dbReference type="OMA" id="KFSRHWI"/>
<dbReference type="AlphaFoldDB" id="B8BUV9"/>
<dbReference type="PANTHER" id="PTHR31399:SF0">
    <property type="entry name" value="DNA-DIRECTED PRIMASE_POLYMERASE PROTEIN"/>
    <property type="match status" value="1"/>
</dbReference>
<dbReference type="EMBL" id="CM000639">
    <property type="protein sequence ID" value="EED94827.1"/>
    <property type="molecule type" value="Genomic_DNA"/>
</dbReference>
<evidence type="ECO:0000256" key="1">
    <source>
        <dbReference type="ARBA" id="ARBA00026139"/>
    </source>
</evidence>
<dbReference type="InterPro" id="IPR044917">
    <property type="entry name" value="PRIMPOL"/>
</dbReference>
<feature type="compositionally biased region" description="Basic and acidic residues" evidence="5">
    <location>
        <begin position="1"/>
        <end position="10"/>
    </location>
</feature>
<dbReference type="GO" id="GO:0005634">
    <property type="term" value="C:nucleus"/>
    <property type="evidence" value="ECO:0000318"/>
    <property type="project" value="GO_Central"/>
</dbReference>
<dbReference type="RefSeq" id="XP_002287384.1">
    <property type="nucleotide sequence ID" value="XM_002287348.1"/>
</dbReference>
<comment type="catalytic activity">
    <reaction evidence="4">
        <text>DNA(n) + a 2'-deoxyribonucleoside 5'-triphosphate = DNA(n+1) + diphosphate</text>
        <dbReference type="Rhea" id="RHEA:22508"/>
        <dbReference type="Rhea" id="RHEA-COMP:17339"/>
        <dbReference type="Rhea" id="RHEA-COMP:17340"/>
        <dbReference type="ChEBI" id="CHEBI:33019"/>
        <dbReference type="ChEBI" id="CHEBI:61560"/>
        <dbReference type="ChEBI" id="CHEBI:173112"/>
        <dbReference type="EC" id="2.7.7.7"/>
    </reaction>
    <physiologicalReaction direction="left-to-right" evidence="4">
        <dbReference type="Rhea" id="RHEA:22509"/>
    </physiologicalReaction>
</comment>
<dbReference type="GeneID" id="7446647"/>
<organism evidence="6 7">
    <name type="scientific">Thalassiosira pseudonana</name>
    <name type="common">Marine diatom</name>
    <name type="synonym">Cyclotella nana</name>
    <dbReference type="NCBI Taxonomy" id="35128"/>
    <lineage>
        <taxon>Eukaryota</taxon>
        <taxon>Sar</taxon>
        <taxon>Stramenopiles</taxon>
        <taxon>Ochrophyta</taxon>
        <taxon>Bacillariophyta</taxon>
        <taxon>Coscinodiscophyceae</taxon>
        <taxon>Thalassiosirophycidae</taxon>
        <taxon>Thalassiosirales</taxon>
        <taxon>Thalassiosiraceae</taxon>
        <taxon>Thalassiosira</taxon>
    </lineage>
</organism>
<dbReference type="EC" id="2.7.7.102" evidence="3"/>
<dbReference type="GO" id="GO:0006264">
    <property type="term" value="P:mitochondrial DNA replication"/>
    <property type="evidence" value="ECO:0000318"/>
    <property type="project" value="GO_Central"/>
</dbReference>
<reference evidence="6 7" key="2">
    <citation type="journal article" date="2008" name="Nature">
        <title>The Phaeodactylum genome reveals the evolutionary history of diatom genomes.</title>
        <authorList>
            <person name="Bowler C."/>
            <person name="Allen A.E."/>
            <person name="Badger J.H."/>
            <person name="Grimwood J."/>
            <person name="Jabbari K."/>
            <person name="Kuo A."/>
            <person name="Maheswari U."/>
            <person name="Martens C."/>
            <person name="Maumus F."/>
            <person name="Otillar R.P."/>
            <person name="Rayko E."/>
            <person name="Salamov A."/>
            <person name="Vandepoele K."/>
            <person name="Beszteri B."/>
            <person name="Gruber A."/>
            <person name="Heijde M."/>
            <person name="Katinka M."/>
            <person name="Mock T."/>
            <person name="Valentin K."/>
            <person name="Verret F."/>
            <person name="Berges J.A."/>
            <person name="Brownlee C."/>
            <person name="Cadoret J.P."/>
            <person name="Chiovitti A."/>
            <person name="Choi C.J."/>
            <person name="Coesel S."/>
            <person name="De Martino A."/>
            <person name="Detter J.C."/>
            <person name="Durkin C."/>
            <person name="Falciatore A."/>
            <person name="Fournet J."/>
            <person name="Haruta M."/>
            <person name="Huysman M.J."/>
            <person name="Jenkins B.D."/>
            <person name="Jiroutova K."/>
            <person name="Jorgensen R.E."/>
            <person name="Joubert Y."/>
            <person name="Kaplan A."/>
            <person name="Kroger N."/>
            <person name="Kroth P.G."/>
            <person name="La Roche J."/>
            <person name="Lindquist E."/>
            <person name="Lommer M."/>
            <person name="Martin-Jezequel V."/>
            <person name="Lopez P.J."/>
            <person name="Lucas S."/>
            <person name="Mangogna M."/>
            <person name="McGinnis K."/>
            <person name="Medlin L.K."/>
            <person name="Montsant A."/>
            <person name="Oudot-Le Secq M.P."/>
            <person name="Napoli C."/>
            <person name="Obornik M."/>
            <person name="Parker M.S."/>
            <person name="Petit J.L."/>
            <person name="Porcel B.M."/>
            <person name="Poulsen N."/>
            <person name="Robison M."/>
            <person name="Rychlewski L."/>
            <person name="Rynearson T.A."/>
            <person name="Schmutz J."/>
            <person name="Shapiro H."/>
            <person name="Siaut M."/>
            <person name="Stanley M."/>
            <person name="Sussman M.R."/>
            <person name="Taylor A.R."/>
            <person name="Vardi A."/>
            <person name="von Dassow P."/>
            <person name="Vyverman W."/>
            <person name="Willis A."/>
            <person name="Wyrwicz L.S."/>
            <person name="Rokhsar D.S."/>
            <person name="Weissenbach J."/>
            <person name="Armbrust E.V."/>
            <person name="Green B.R."/>
            <person name="Van de Peer Y."/>
            <person name="Grigoriev I.V."/>
        </authorList>
    </citation>
    <scope>NUCLEOTIDE SEQUENCE [LARGE SCALE GENOMIC DNA]</scope>
    <source>
        <strain evidence="6 7">CCMP1335</strain>
    </source>
</reference>
<accession>B8BUV9</accession>
<feature type="region of interest" description="Disordered" evidence="5">
    <location>
        <begin position="1"/>
        <end position="29"/>
    </location>
</feature>